<evidence type="ECO:0000313" key="4">
    <source>
        <dbReference type="Proteomes" id="UP000825935"/>
    </source>
</evidence>
<evidence type="ECO:0000256" key="2">
    <source>
        <dbReference type="PROSITE-ProRule" id="PRU00708"/>
    </source>
</evidence>
<dbReference type="NCBIfam" id="TIGR00756">
    <property type="entry name" value="PPR"/>
    <property type="match status" value="7"/>
</dbReference>
<sequence length="771" mass="85331">MELAIKRSLALSRFPGKRPWVSVASDDIFPRSDEDVAIVARLRAFAEQKNLSGGLEVHDEVIRKGLLRKNIYIGNSLINLYVKCGDFTRAKQVFDTLPRRDIVSWNTLVTGYTQNWHGQEALNCFEAMQATGLSPDSVTLASVLKACGNLGELEKGKDVHSFISAKRLLKEDVVLGNALVDMYAKCGELDMAQKVFDELPCWDVLTWNALIGGYCQHGQARSALGCYFDMKQKGYCPDSVTFTIILNACGILGQAENGKEVHAEIVQRKLLGSNIILGSALVTMYANVGDLIHAQQVFDELPVRNVISWTTLISGYCDHGYGEKALMCFEQMKHAGFSPDVVTFSCVVTACGVIKALDKGKELHSEIARKGLVCAAVVGNALIDMYAKCNAVAFAWEVFDNLESPDVVSWNTLISGYCQYEHGMKALSCCKRMTCEAMAYNAITTSCILRACGMMGALDFGTQIHARLFVKGPQIDVVLGNALVDMYSKCGQIIKAHEVFDSLASRDVVSWNIMLSGYYENELTEEVFHCLRRMKSEGFCPDDSTFSCVLKACNSIGAIGKGREMHSEIVKSGLSSRENTMLGNDLLNMYAKCGMLGKAQQVLDELCMQDDIPWNSLISGFCEHGYSDQGLQCYERMMQVGVCPTAATFACILRTCAGIGATTKGQMYFETINLRYGLLLNLEHYTCMVDLFARAGYLNEALRVIEKMPSHDYLPAWCALLSACWKCENPKMAKLAFENVVRLDRRAAVAYAFMIDLFVSQKRMGETWISA</sequence>
<feature type="repeat" description="PPR" evidence="2">
    <location>
        <begin position="203"/>
        <end position="237"/>
    </location>
</feature>
<dbReference type="Pfam" id="PF13041">
    <property type="entry name" value="PPR_2"/>
    <property type="match status" value="6"/>
</dbReference>
<organism evidence="3 4">
    <name type="scientific">Ceratopteris richardii</name>
    <name type="common">Triangle waterfern</name>
    <dbReference type="NCBI Taxonomy" id="49495"/>
    <lineage>
        <taxon>Eukaryota</taxon>
        <taxon>Viridiplantae</taxon>
        <taxon>Streptophyta</taxon>
        <taxon>Embryophyta</taxon>
        <taxon>Tracheophyta</taxon>
        <taxon>Polypodiopsida</taxon>
        <taxon>Polypodiidae</taxon>
        <taxon>Polypodiales</taxon>
        <taxon>Pteridineae</taxon>
        <taxon>Pteridaceae</taxon>
        <taxon>Parkerioideae</taxon>
        <taxon>Ceratopteris</taxon>
    </lineage>
</organism>
<evidence type="ECO:0000256" key="1">
    <source>
        <dbReference type="ARBA" id="ARBA00022737"/>
    </source>
</evidence>
<dbReference type="FunFam" id="1.25.40.10:FF:000073">
    <property type="entry name" value="Pentatricopeptide repeat-containing protein chloroplastic"/>
    <property type="match status" value="1"/>
</dbReference>
<reference evidence="3" key="1">
    <citation type="submission" date="2021-08" db="EMBL/GenBank/DDBJ databases">
        <title>WGS assembly of Ceratopteris richardii.</title>
        <authorList>
            <person name="Marchant D.B."/>
            <person name="Chen G."/>
            <person name="Jenkins J."/>
            <person name="Shu S."/>
            <person name="Leebens-Mack J."/>
            <person name="Grimwood J."/>
            <person name="Schmutz J."/>
            <person name="Soltis P."/>
            <person name="Soltis D."/>
            <person name="Chen Z.-H."/>
        </authorList>
    </citation>
    <scope>NUCLEOTIDE SEQUENCE</scope>
    <source>
        <strain evidence="3">Whitten #5841</strain>
        <tissue evidence="3">Leaf</tissue>
    </source>
</reference>
<feature type="repeat" description="PPR" evidence="2">
    <location>
        <begin position="101"/>
        <end position="135"/>
    </location>
</feature>
<accession>A0A8T2RR10</accession>
<feature type="repeat" description="PPR" evidence="2">
    <location>
        <begin position="681"/>
        <end position="715"/>
    </location>
</feature>
<dbReference type="PANTHER" id="PTHR47926">
    <property type="entry name" value="PENTATRICOPEPTIDE REPEAT-CONTAINING PROTEIN"/>
    <property type="match status" value="1"/>
</dbReference>
<dbReference type="FunFam" id="1.25.40.10:FF:000158">
    <property type="entry name" value="pentatricopeptide repeat-containing protein At2g33680"/>
    <property type="match status" value="1"/>
</dbReference>
<dbReference type="Gene3D" id="1.25.40.10">
    <property type="entry name" value="Tetratricopeptide repeat domain"/>
    <property type="match status" value="6"/>
</dbReference>
<evidence type="ECO:0008006" key="5">
    <source>
        <dbReference type="Google" id="ProtNLM"/>
    </source>
</evidence>
<dbReference type="InterPro" id="IPR002885">
    <property type="entry name" value="PPR_rpt"/>
</dbReference>
<dbReference type="EMBL" id="CM035430">
    <property type="protein sequence ID" value="KAH7297883.1"/>
    <property type="molecule type" value="Genomic_DNA"/>
</dbReference>
<dbReference type="Pfam" id="PF01535">
    <property type="entry name" value="PPR"/>
    <property type="match status" value="3"/>
</dbReference>
<keyword evidence="4" id="KW-1185">Reference proteome</keyword>
<evidence type="ECO:0000313" key="3">
    <source>
        <dbReference type="EMBL" id="KAH7297883.1"/>
    </source>
</evidence>
<dbReference type="GO" id="GO:0003723">
    <property type="term" value="F:RNA binding"/>
    <property type="evidence" value="ECO:0007669"/>
    <property type="project" value="InterPro"/>
</dbReference>
<feature type="repeat" description="PPR" evidence="2">
    <location>
        <begin position="305"/>
        <end position="339"/>
    </location>
</feature>
<feature type="repeat" description="PPR" evidence="2">
    <location>
        <begin position="507"/>
        <end position="541"/>
    </location>
</feature>
<dbReference type="AlphaFoldDB" id="A0A8T2RR10"/>
<dbReference type="InterPro" id="IPR011990">
    <property type="entry name" value="TPR-like_helical_dom_sf"/>
</dbReference>
<gene>
    <name evidence="3" type="ORF">KP509_25G017100</name>
</gene>
<name>A0A8T2RR10_CERRI</name>
<proteinExistence type="predicted"/>
<dbReference type="FunFam" id="1.25.40.10:FF:000285">
    <property type="entry name" value="Pentatricopeptide repeat-containing protein, chloroplastic"/>
    <property type="match status" value="1"/>
</dbReference>
<protein>
    <recommendedName>
        <fullName evidence="5">Pentatricopeptide repeat-containing protein</fullName>
    </recommendedName>
</protein>
<dbReference type="Proteomes" id="UP000825935">
    <property type="component" value="Chromosome 25"/>
</dbReference>
<dbReference type="PROSITE" id="PS51375">
    <property type="entry name" value="PPR"/>
    <property type="match status" value="6"/>
</dbReference>
<dbReference type="OrthoDB" id="185373at2759"/>
<comment type="caution">
    <text evidence="3">The sequence shown here is derived from an EMBL/GenBank/DDBJ whole genome shotgun (WGS) entry which is preliminary data.</text>
</comment>
<dbReference type="GO" id="GO:0009451">
    <property type="term" value="P:RNA modification"/>
    <property type="evidence" value="ECO:0007669"/>
    <property type="project" value="InterPro"/>
</dbReference>
<dbReference type="GO" id="GO:0048731">
    <property type="term" value="P:system development"/>
    <property type="evidence" value="ECO:0007669"/>
    <property type="project" value="UniProtKB-ARBA"/>
</dbReference>
<dbReference type="FunFam" id="1.25.40.10:FF:000031">
    <property type="entry name" value="Pentatricopeptide repeat-containing protein mitochondrial"/>
    <property type="match status" value="2"/>
</dbReference>
<feature type="repeat" description="PPR" evidence="2">
    <location>
        <begin position="610"/>
        <end position="644"/>
    </location>
</feature>
<keyword evidence="1" id="KW-0677">Repeat</keyword>
<dbReference type="InterPro" id="IPR046960">
    <property type="entry name" value="PPR_At4g14850-like_plant"/>
</dbReference>